<feature type="region of interest" description="Disordered" evidence="1">
    <location>
        <begin position="120"/>
        <end position="159"/>
    </location>
</feature>
<keyword evidence="2" id="KW-1133">Transmembrane helix</keyword>
<dbReference type="RefSeq" id="WP_132194944.1">
    <property type="nucleotide sequence ID" value="NZ_SLWM01000023.1"/>
</dbReference>
<dbReference type="PROSITE" id="PS51257">
    <property type="entry name" value="PROKAR_LIPOPROTEIN"/>
    <property type="match status" value="1"/>
</dbReference>
<keyword evidence="2" id="KW-0472">Membrane</keyword>
<feature type="transmembrane region" description="Helical" evidence="2">
    <location>
        <begin position="32"/>
        <end position="50"/>
    </location>
</feature>
<accession>A0ABY2BAC2</accession>
<evidence type="ECO:0000256" key="1">
    <source>
        <dbReference type="SAM" id="MobiDB-lite"/>
    </source>
</evidence>
<dbReference type="Proteomes" id="UP000295818">
    <property type="component" value="Unassembled WGS sequence"/>
</dbReference>
<proteinExistence type="predicted"/>
<keyword evidence="4" id="KW-1185">Reference proteome</keyword>
<organism evidence="3 4">
    <name type="scientific">Kribbella orskensis</name>
    <dbReference type="NCBI Taxonomy" id="2512216"/>
    <lineage>
        <taxon>Bacteria</taxon>
        <taxon>Bacillati</taxon>
        <taxon>Actinomycetota</taxon>
        <taxon>Actinomycetes</taxon>
        <taxon>Propionibacteriales</taxon>
        <taxon>Kribbellaceae</taxon>
        <taxon>Kribbella</taxon>
    </lineage>
</organism>
<reference evidence="3 4" key="1">
    <citation type="journal article" date="2015" name="Stand. Genomic Sci.">
        <title>Genomic Encyclopedia of Bacterial and Archaeal Type Strains, Phase III: the genomes of soil and plant-associated and newly described type strains.</title>
        <authorList>
            <person name="Whitman W.B."/>
            <person name="Woyke T."/>
            <person name="Klenk H.P."/>
            <person name="Zhou Y."/>
            <person name="Lilburn T.G."/>
            <person name="Beck B.J."/>
            <person name="De Vos P."/>
            <person name="Vandamme P."/>
            <person name="Eisen J.A."/>
            <person name="Garrity G."/>
            <person name="Hugenholtz P."/>
            <person name="Kyrpides N.C."/>
        </authorList>
    </citation>
    <scope>NUCLEOTIDE SEQUENCE [LARGE SCALE GENOMIC DNA]</scope>
    <source>
        <strain evidence="3 4">VKM Ac-2538</strain>
    </source>
</reference>
<evidence type="ECO:0008006" key="5">
    <source>
        <dbReference type="Google" id="ProtNLM"/>
    </source>
</evidence>
<dbReference type="EMBL" id="SLWM01000023">
    <property type="protein sequence ID" value="TCO13211.1"/>
    <property type="molecule type" value="Genomic_DNA"/>
</dbReference>
<evidence type="ECO:0000256" key="2">
    <source>
        <dbReference type="SAM" id="Phobius"/>
    </source>
</evidence>
<feature type="transmembrane region" description="Helical" evidence="2">
    <location>
        <begin position="71"/>
        <end position="98"/>
    </location>
</feature>
<comment type="caution">
    <text evidence="3">The sequence shown here is derived from an EMBL/GenBank/DDBJ whole genome shotgun (WGS) entry which is preliminary data.</text>
</comment>
<keyword evidence="2" id="KW-0812">Transmembrane</keyword>
<gene>
    <name evidence="3" type="ORF">EV644_12343</name>
</gene>
<name>A0ABY2BAC2_9ACTN</name>
<sequence length="249" mass="26448">MRAYRIFWLFFCGVLGALGTVAACTWSLSTVMLLFICASLTGGVAAMVVLDPDRETRLPRDSRRIVAVSSILAGAGTMAFIGVGTLVGGPMAVLLLAITAAGSPYTIDYCLRWLREHGHLPSPSPQPNPPDPAERSAGSAPAPTSWIEPGEEAKPHVSPASLSDDALCLAWRASFSALQRAGSPAQRLWIVDERRAYLEELENRNARGIAAWLASGARAAGDPSRFVLGDSVPGHPPIDWDGLIHGPDN</sequence>
<feature type="compositionally biased region" description="Pro residues" evidence="1">
    <location>
        <begin position="122"/>
        <end position="131"/>
    </location>
</feature>
<evidence type="ECO:0000313" key="3">
    <source>
        <dbReference type="EMBL" id="TCO13211.1"/>
    </source>
</evidence>
<evidence type="ECO:0000313" key="4">
    <source>
        <dbReference type="Proteomes" id="UP000295818"/>
    </source>
</evidence>
<protein>
    <recommendedName>
        <fullName evidence="5">Transmembrane protein</fullName>
    </recommendedName>
</protein>